<evidence type="ECO:0000256" key="3">
    <source>
        <dbReference type="ARBA" id="ARBA00023136"/>
    </source>
</evidence>
<gene>
    <name evidence="6" type="ORF">E6K80_08610</name>
</gene>
<evidence type="ECO:0000313" key="7">
    <source>
        <dbReference type="Proteomes" id="UP000319836"/>
    </source>
</evidence>
<name>A0A538U3C4_UNCEI</name>
<dbReference type="Pfam" id="PF00263">
    <property type="entry name" value="Secretin"/>
    <property type="match status" value="1"/>
</dbReference>
<dbReference type="GO" id="GO:0015627">
    <property type="term" value="C:type II protein secretion system complex"/>
    <property type="evidence" value="ECO:0007669"/>
    <property type="project" value="TreeGrafter"/>
</dbReference>
<evidence type="ECO:0000259" key="5">
    <source>
        <dbReference type="Pfam" id="PF00263"/>
    </source>
</evidence>
<dbReference type="GO" id="GO:0009306">
    <property type="term" value="P:protein secretion"/>
    <property type="evidence" value="ECO:0007669"/>
    <property type="project" value="InterPro"/>
</dbReference>
<dbReference type="AlphaFoldDB" id="A0A538U3C4"/>
<reference evidence="6 7" key="1">
    <citation type="journal article" date="2019" name="Nat. Microbiol.">
        <title>Mediterranean grassland soil C-N compound turnover is dependent on rainfall and depth, and is mediated by genomically divergent microorganisms.</title>
        <authorList>
            <person name="Diamond S."/>
            <person name="Andeer P.F."/>
            <person name="Li Z."/>
            <person name="Crits-Christoph A."/>
            <person name="Burstein D."/>
            <person name="Anantharaman K."/>
            <person name="Lane K.R."/>
            <person name="Thomas B.C."/>
            <person name="Pan C."/>
            <person name="Northen T.R."/>
            <person name="Banfield J.F."/>
        </authorList>
    </citation>
    <scope>NUCLEOTIDE SEQUENCE [LARGE SCALE GENOMIC DNA]</scope>
    <source>
        <strain evidence="6">WS_10</strain>
    </source>
</reference>
<dbReference type="PANTHER" id="PTHR30332:SF24">
    <property type="entry name" value="SECRETIN GSPD-RELATED"/>
    <property type="match status" value="1"/>
</dbReference>
<accession>A0A538U3C4</accession>
<dbReference type="PANTHER" id="PTHR30332">
    <property type="entry name" value="PROBABLE GENERAL SECRETION PATHWAY PROTEIN D"/>
    <property type="match status" value="1"/>
</dbReference>
<organism evidence="6 7">
    <name type="scientific">Eiseniibacteriota bacterium</name>
    <dbReference type="NCBI Taxonomy" id="2212470"/>
    <lineage>
        <taxon>Bacteria</taxon>
        <taxon>Candidatus Eiseniibacteriota</taxon>
    </lineage>
</organism>
<evidence type="ECO:0000313" key="6">
    <source>
        <dbReference type="EMBL" id="TMQ70406.1"/>
    </source>
</evidence>
<dbReference type="InterPro" id="IPR004846">
    <property type="entry name" value="T2SS/T3SS_dom"/>
</dbReference>
<feature type="domain" description="Type II/III secretion system secretin-like" evidence="5">
    <location>
        <begin position="155"/>
        <end position="309"/>
    </location>
</feature>
<keyword evidence="2" id="KW-0732">Signal</keyword>
<evidence type="ECO:0000256" key="4">
    <source>
        <dbReference type="RuleBase" id="RU004003"/>
    </source>
</evidence>
<sequence>MNSRSVLLLSACVLVAISIPMLARSQSRAASLKPQFLPPAELARVLGVQDSDGRGVLRWQASDGMHAVEVRRNDAANLLMVTGSPEDVAVVEEALEAGIDWSRLRGDVQGAQDWQRTHLESRFEAPFPGHVEQKETRSAFTVDSRVALLDALRLLDEKGAATIRDAPRILTLNNRRATILDGQRVTYITRYSAFTNLFETDTLDAGLTLSVLPSLGESGYLTLDIRAELTSIVDNLSGSPVKDGQIIENTVIAKDGETVLLGGFQRTVDERRHRRFPLLGSVLPFLFSREIVHHSKRESFIVVTPHVVDLAAAIDDRTKGVIEGRK</sequence>
<proteinExistence type="inferred from homology"/>
<dbReference type="GO" id="GO:0016020">
    <property type="term" value="C:membrane"/>
    <property type="evidence" value="ECO:0007669"/>
    <property type="project" value="UniProtKB-SubCell"/>
</dbReference>
<evidence type="ECO:0000256" key="2">
    <source>
        <dbReference type="ARBA" id="ARBA00022729"/>
    </source>
</evidence>
<comment type="similarity">
    <text evidence="4">Belongs to the bacterial secretin family.</text>
</comment>
<keyword evidence="3" id="KW-0472">Membrane</keyword>
<dbReference type="EMBL" id="VBPA01000208">
    <property type="protein sequence ID" value="TMQ70406.1"/>
    <property type="molecule type" value="Genomic_DNA"/>
</dbReference>
<dbReference type="Proteomes" id="UP000319836">
    <property type="component" value="Unassembled WGS sequence"/>
</dbReference>
<dbReference type="InterPro" id="IPR050810">
    <property type="entry name" value="Bact_Secretion_Sys_Channel"/>
</dbReference>
<comment type="subcellular location">
    <subcellularLocation>
        <location evidence="1">Membrane</location>
    </subcellularLocation>
</comment>
<evidence type="ECO:0000256" key="1">
    <source>
        <dbReference type="ARBA" id="ARBA00004370"/>
    </source>
</evidence>
<protein>
    <recommendedName>
        <fullName evidence="5">Type II/III secretion system secretin-like domain-containing protein</fullName>
    </recommendedName>
</protein>
<comment type="caution">
    <text evidence="6">The sequence shown here is derived from an EMBL/GenBank/DDBJ whole genome shotgun (WGS) entry which is preliminary data.</text>
</comment>